<evidence type="ECO:0000313" key="2">
    <source>
        <dbReference type="Proteomes" id="UP000198773"/>
    </source>
</evidence>
<proteinExistence type="predicted"/>
<dbReference type="AlphaFoldDB" id="A0A1H3XQV0"/>
<reference evidence="1 2" key="1">
    <citation type="submission" date="2016-10" db="EMBL/GenBank/DDBJ databases">
        <authorList>
            <person name="de Groot N.N."/>
        </authorList>
    </citation>
    <scope>NUCLEOTIDE SEQUENCE [LARGE SCALE GENOMIC DNA]</scope>
    <source>
        <strain evidence="1 2">CGMCC 1.3430</strain>
    </source>
</reference>
<dbReference type="Proteomes" id="UP000198773">
    <property type="component" value="Unassembled WGS sequence"/>
</dbReference>
<keyword evidence="2" id="KW-1185">Reference proteome</keyword>
<protein>
    <submittedName>
        <fullName evidence="1">Uncharacterized protein</fullName>
    </submittedName>
</protein>
<sequence length="128" mass="14917">MARVASTKIDVLDLEYVIEYLLVFIFSRRAFSCDTTITKGKNRVRLLQAALTLEKVMLELREQEYLDTVDRVCVDIEGVMVATLGTAKIQQLRTAIRQKRYKNNGFNRALEEYQSTKSLLERKFINDY</sequence>
<organism evidence="1 2">
    <name type="scientific">Alkalimonas amylolytica</name>
    <dbReference type="NCBI Taxonomy" id="152573"/>
    <lineage>
        <taxon>Bacteria</taxon>
        <taxon>Pseudomonadati</taxon>
        <taxon>Pseudomonadota</taxon>
        <taxon>Gammaproteobacteria</taxon>
        <taxon>Alkalimonas</taxon>
    </lineage>
</organism>
<gene>
    <name evidence="1" type="ORF">SAMN04488051_101357</name>
</gene>
<name>A0A1H3XQV0_ALKAM</name>
<dbReference type="STRING" id="152573.SAMN04488051_101357"/>
<dbReference type="OrthoDB" id="5770741at2"/>
<accession>A0A1H3XQV0</accession>
<dbReference type="EMBL" id="FNRM01000001">
    <property type="protein sequence ID" value="SEA01897.1"/>
    <property type="molecule type" value="Genomic_DNA"/>
</dbReference>
<dbReference type="RefSeq" id="WP_091338537.1">
    <property type="nucleotide sequence ID" value="NZ_FNRM01000001.1"/>
</dbReference>
<evidence type="ECO:0000313" key="1">
    <source>
        <dbReference type="EMBL" id="SEA01897.1"/>
    </source>
</evidence>